<dbReference type="EMBL" id="BAAFSF010000004">
    <property type="protein sequence ID" value="GAB1252232.1"/>
    <property type="molecule type" value="Genomic_DNA"/>
</dbReference>
<gene>
    <name evidence="2" type="primary">mnmD</name>
    <name evidence="2" type="ORF">Tsumi_13380</name>
</gene>
<dbReference type="SUPFAM" id="SSF53335">
    <property type="entry name" value="S-adenosyl-L-methionine-dependent methyltransferases"/>
    <property type="match status" value="1"/>
</dbReference>
<dbReference type="PANTHER" id="PTHR39963">
    <property type="entry name" value="SLL0983 PROTEIN"/>
    <property type="match status" value="1"/>
</dbReference>
<dbReference type="RefSeq" id="WP_411915993.1">
    <property type="nucleotide sequence ID" value="NZ_BAAFSF010000004.1"/>
</dbReference>
<dbReference type="NCBIfam" id="NF033855">
    <property type="entry name" value="tRNA_MNMC2"/>
    <property type="match status" value="1"/>
</dbReference>
<evidence type="ECO:0000313" key="3">
    <source>
        <dbReference type="Proteomes" id="UP001628220"/>
    </source>
</evidence>
<organism evidence="2 3">
    <name type="scientific">Porphyromonas miyakawae</name>
    <dbReference type="NCBI Taxonomy" id="3137470"/>
    <lineage>
        <taxon>Bacteria</taxon>
        <taxon>Pseudomonadati</taxon>
        <taxon>Bacteroidota</taxon>
        <taxon>Bacteroidia</taxon>
        <taxon>Bacteroidales</taxon>
        <taxon>Porphyromonadaceae</taxon>
        <taxon>Porphyromonas</taxon>
    </lineage>
</organism>
<proteinExistence type="predicted"/>
<evidence type="ECO:0000259" key="1">
    <source>
        <dbReference type="Pfam" id="PF05430"/>
    </source>
</evidence>
<feature type="domain" description="MnmC-like methyltransferase" evidence="1">
    <location>
        <begin position="150"/>
        <end position="225"/>
    </location>
</feature>
<evidence type="ECO:0000313" key="2">
    <source>
        <dbReference type="EMBL" id="GAB1252232.1"/>
    </source>
</evidence>
<protein>
    <submittedName>
        <fullName evidence="2">tRNA (5-methylaminomethyl-2-thiouridine)(34)-methyltransferase MnmD</fullName>
    </submittedName>
</protein>
<keyword evidence="3" id="KW-1185">Reference proteome</keyword>
<comment type="caution">
    <text evidence="2">The sequence shown here is derived from an EMBL/GenBank/DDBJ whole genome shotgun (WGS) entry which is preliminary data.</text>
</comment>
<dbReference type="InterPro" id="IPR029063">
    <property type="entry name" value="SAM-dependent_MTases_sf"/>
</dbReference>
<name>A0ABQ0E3C9_9PORP</name>
<accession>A0ABQ0E3C9</accession>
<dbReference type="InterPro" id="IPR008471">
    <property type="entry name" value="MnmC-like_methylTransf"/>
</dbReference>
<dbReference type="Proteomes" id="UP001628220">
    <property type="component" value="Unassembled WGS sequence"/>
</dbReference>
<dbReference type="Gene3D" id="3.40.50.150">
    <property type="entry name" value="Vaccinia Virus protein VP39"/>
    <property type="match status" value="1"/>
</dbReference>
<reference evidence="2 3" key="1">
    <citation type="journal article" date="2025" name="Int. J. Syst. Evol. Microbiol.">
        <title>Desulfovibrio falkowii sp. nov., Porphyromonas miyakawae sp. nov., Mediterraneibacter flintii sp. nov. and Owariibacterium komagatae gen. nov., sp. nov., isolated from human faeces.</title>
        <authorList>
            <person name="Hamaguchi T."/>
            <person name="Ohara M."/>
            <person name="Hisatomi A."/>
            <person name="Sekiguchi K."/>
            <person name="Takeda J.I."/>
            <person name="Ueyama J."/>
            <person name="Ito M."/>
            <person name="Nishiwaki H."/>
            <person name="Ogi T."/>
            <person name="Hirayama M."/>
            <person name="Ohkuma M."/>
            <person name="Sakamoto M."/>
            <person name="Ohno K."/>
        </authorList>
    </citation>
    <scope>NUCLEOTIDE SEQUENCE [LARGE SCALE GENOMIC DNA]</scope>
    <source>
        <strain evidence="2 3">13CB11C</strain>
    </source>
</reference>
<dbReference type="Pfam" id="PF05430">
    <property type="entry name" value="Methyltransf_30"/>
    <property type="match status" value="1"/>
</dbReference>
<dbReference type="PANTHER" id="PTHR39963:SF1">
    <property type="entry name" value="MNMC-LIKE METHYLTRANSFERASE DOMAIN-CONTAINING PROTEIN"/>
    <property type="match status" value="1"/>
</dbReference>
<dbReference type="InterPro" id="IPR047785">
    <property type="entry name" value="tRNA_MNMC2"/>
</dbReference>
<sequence>MFHLFRKPRVAVPTDEGSVTFLDRRHHQTFHSTYGPIEESQIVFVKNGFLFYCEQNPLTREVHILEMGFGTGLNALLTAEAATERGIKVFYTTYERYPLHKHEYNLLHFPGTDAHLLETLHTLPWNTPCEVTPFFCIEKRKGDFRKAHFDLEQYEVVYYDAFSPDEIPELWDAKTLSKVACVQPEGGLFVTYTVKGTLRRTLHAIGYEVERLAGTRGKRQVLRAVRYI</sequence>